<dbReference type="PROSITE" id="PS00063">
    <property type="entry name" value="ALDOKETO_REDUCTASE_3"/>
    <property type="match status" value="1"/>
</dbReference>
<dbReference type="PRINTS" id="PR00069">
    <property type="entry name" value="ALDKETRDTASE"/>
</dbReference>
<dbReference type="InterPro" id="IPR023210">
    <property type="entry name" value="NADP_OxRdtase_dom"/>
</dbReference>
<reference evidence="2 3" key="1">
    <citation type="submission" date="2024-02" db="EMBL/GenBank/DDBJ databases">
        <authorList>
            <person name="Vignale AGUSTIN F."/>
            <person name="Sosa J E."/>
            <person name="Modenutti C."/>
        </authorList>
    </citation>
    <scope>NUCLEOTIDE SEQUENCE [LARGE SCALE GENOMIC DNA]</scope>
</reference>
<sequence length="177" mass="19833">MTRPVPVPKEMVHPLDIKSVWEGMEECQSLGLAKAIGVSNFSCNKLEELLSVAKIPPAINQVELSPLWQQKKLRGFCKAKGIHITAHSTLGANGTTWGDNRILKCDVLEAIAKAKGKTAGQVWVYEQRANFVAKSFNKERMRQNLEIFDWSLTEEESNMISQLPQCKGHSFARCRPP</sequence>
<evidence type="ECO:0000313" key="3">
    <source>
        <dbReference type="Proteomes" id="UP001642360"/>
    </source>
</evidence>
<accession>A0ABC8RUE9</accession>
<evidence type="ECO:0000313" key="2">
    <source>
        <dbReference type="EMBL" id="CAK9147180.1"/>
    </source>
</evidence>
<feature type="domain" description="NADP-dependent oxidoreductase" evidence="1">
    <location>
        <begin position="15"/>
        <end position="162"/>
    </location>
</feature>
<dbReference type="AlphaFoldDB" id="A0ABC8RUE9"/>
<dbReference type="Proteomes" id="UP001642360">
    <property type="component" value="Unassembled WGS sequence"/>
</dbReference>
<dbReference type="InterPro" id="IPR020471">
    <property type="entry name" value="AKR"/>
</dbReference>
<gene>
    <name evidence="2" type="ORF">ILEXP_LOCUS15062</name>
</gene>
<evidence type="ECO:0000259" key="1">
    <source>
        <dbReference type="Pfam" id="PF00248"/>
    </source>
</evidence>
<dbReference type="EMBL" id="CAUOFW020001653">
    <property type="protein sequence ID" value="CAK9147180.1"/>
    <property type="molecule type" value="Genomic_DNA"/>
</dbReference>
<dbReference type="Pfam" id="PF00248">
    <property type="entry name" value="Aldo_ket_red"/>
    <property type="match status" value="1"/>
</dbReference>
<dbReference type="SUPFAM" id="SSF51430">
    <property type="entry name" value="NAD(P)-linked oxidoreductase"/>
    <property type="match status" value="1"/>
</dbReference>
<dbReference type="PROSITE" id="PS00062">
    <property type="entry name" value="ALDOKETO_REDUCTASE_2"/>
    <property type="match status" value="1"/>
</dbReference>
<dbReference type="InterPro" id="IPR018170">
    <property type="entry name" value="Aldo/ket_reductase_CS"/>
</dbReference>
<organism evidence="2 3">
    <name type="scientific">Ilex paraguariensis</name>
    <name type="common">yerba mate</name>
    <dbReference type="NCBI Taxonomy" id="185542"/>
    <lineage>
        <taxon>Eukaryota</taxon>
        <taxon>Viridiplantae</taxon>
        <taxon>Streptophyta</taxon>
        <taxon>Embryophyta</taxon>
        <taxon>Tracheophyta</taxon>
        <taxon>Spermatophyta</taxon>
        <taxon>Magnoliopsida</taxon>
        <taxon>eudicotyledons</taxon>
        <taxon>Gunneridae</taxon>
        <taxon>Pentapetalae</taxon>
        <taxon>asterids</taxon>
        <taxon>campanulids</taxon>
        <taxon>Aquifoliales</taxon>
        <taxon>Aquifoliaceae</taxon>
        <taxon>Ilex</taxon>
    </lineage>
</organism>
<comment type="caution">
    <text evidence="2">The sequence shown here is derived from an EMBL/GenBank/DDBJ whole genome shotgun (WGS) entry which is preliminary data.</text>
</comment>
<dbReference type="PANTHER" id="PTHR11732">
    <property type="entry name" value="ALDO/KETO REDUCTASE"/>
    <property type="match status" value="1"/>
</dbReference>
<proteinExistence type="predicted"/>
<dbReference type="InterPro" id="IPR036812">
    <property type="entry name" value="NAD(P)_OxRdtase_dom_sf"/>
</dbReference>
<dbReference type="Gene3D" id="3.20.20.100">
    <property type="entry name" value="NADP-dependent oxidoreductase domain"/>
    <property type="match status" value="1"/>
</dbReference>
<name>A0ABC8RUE9_9AQUA</name>
<keyword evidence="3" id="KW-1185">Reference proteome</keyword>
<protein>
    <recommendedName>
        <fullName evidence="1">NADP-dependent oxidoreductase domain-containing protein</fullName>
    </recommendedName>
</protein>